<organism evidence="1 2">
    <name type="scientific">Limulus polyphemus</name>
    <name type="common">Atlantic horseshoe crab</name>
    <dbReference type="NCBI Taxonomy" id="6850"/>
    <lineage>
        <taxon>Eukaryota</taxon>
        <taxon>Metazoa</taxon>
        <taxon>Ecdysozoa</taxon>
        <taxon>Arthropoda</taxon>
        <taxon>Chelicerata</taxon>
        <taxon>Merostomata</taxon>
        <taxon>Xiphosura</taxon>
        <taxon>Limulidae</taxon>
        <taxon>Limulus</taxon>
    </lineage>
</organism>
<dbReference type="PANTHER" id="PTHR14690:SF10">
    <property type="entry name" value="IQ AND AAA DOMAIN-CONTAINING PROTEIN-LIKE"/>
    <property type="match status" value="1"/>
</dbReference>
<dbReference type="RefSeq" id="XP_022235649.1">
    <property type="nucleotide sequence ID" value="XM_022379941.1"/>
</dbReference>
<dbReference type="Proteomes" id="UP000694941">
    <property type="component" value="Unplaced"/>
</dbReference>
<feature type="non-terminal residue" evidence="2">
    <location>
        <position position="113"/>
    </location>
</feature>
<reference evidence="2" key="1">
    <citation type="submission" date="2025-08" db="UniProtKB">
        <authorList>
            <consortium name="RefSeq"/>
        </authorList>
    </citation>
    <scope>IDENTIFICATION</scope>
    <source>
        <tissue evidence="2">Muscle</tissue>
    </source>
</reference>
<dbReference type="InterPro" id="IPR052267">
    <property type="entry name" value="N-DRC_Component"/>
</dbReference>
<sequence>MSHNTYNILWAEAQQSLKSTLVNDLSSEPQLPERDQQVAFQRVAKLYVNYIQIMRSLEACYDQMVHPQKRRVVRQLLDATVGRVLELKSEMVSIECSEYHFLDDLVTDMKLVP</sequence>
<gene>
    <name evidence="2" type="primary">LOC111083432</name>
</gene>
<proteinExistence type="predicted"/>
<name>A0ABM1RW94_LIMPO</name>
<protein>
    <submittedName>
        <fullName evidence="2">IQ and AAA domain-containing protein 1-like</fullName>
    </submittedName>
</protein>
<keyword evidence="1" id="KW-1185">Reference proteome</keyword>
<evidence type="ECO:0000313" key="2">
    <source>
        <dbReference type="RefSeq" id="XP_022235649.1"/>
    </source>
</evidence>
<evidence type="ECO:0000313" key="1">
    <source>
        <dbReference type="Proteomes" id="UP000694941"/>
    </source>
</evidence>
<dbReference type="PANTHER" id="PTHR14690">
    <property type="entry name" value="IQ MOTIF CONTAINING WITH AAA DOMAIN 1"/>
    <property type="match status" value="1"/>
</dbReference>
<accession>A0ABM1RW94</accession>
<dbReference type="GeneID" id="111083432"/>